<dbReference type="EMBL" id="LDEV01000517">
    <property type="protein sequence ID" value="KLJ13098.1"/>
    <property type="molecule type" value="Genomic_DNA"/>
</dbReference>
<sequence>SKFTLNTKYILILIENITTVREVLVRDFLTEIKNFFTNFKIISLLILKNLIYIKTSMN</sequence>
<dbReference type="AlphaFoldDB" id="A0A0H1BPQ9"/>
<keyword evidence="2" id="KW-1185">Reference proteome</keyword>
<accession>A0A0H1BPQ9</accession>
<dbReference type="Proteomes" id="UP000053573">
    <property type="component" value="Unassembled WGS sequence"/>
</dbReference>
<comment type="caution">
    <text evidence="1">The sequence shown here is derived from an EMBL/GenBank/DDBJ whole genome shotgun (WGS) entry which is preliminary data.</text>
</comment>
<gene>
    <name evidence="1" type="ORF">EMPG_11943</name>
</gene>
<proteinExistence type="predicted"/>
<name>A0A0H1BPQ9_9EURO</name>
<evidence type="ECO:0000313" key="2">
    <source>
        <dbReference type="Proteomes" id="UP000053573"/>
    </source>
</evidence>
<organism evidence="1 2">
    <name type="scientific">Blastomyces silverae</name>
    <dbReference type="NCBI Taxonomy" id="2060906"/>
    <lineage>
        <taxon>Eukaryota</taxon>
        <taxon>Fungi</taxon>
        <taxon>Dikarya</taxon>
        <taxon>Ascomycota</taxon>
        <taxon>Pezizomycotina</taxon>
        <taxon>Eurotiomycetes</taxon>
        <taxon>Eurotiomycetidae</taxon>
        <taxon>Onygenales</taxon>
        <taxon>Ajellomycetaceae</taxon>
        <taxon>Blastomyces</taxon>
    </lineage>
</organism>
<evidence type="ECO:0000313" key="1">
    <source>
        <dbReference type="EMBL" id="KLJ13098.1"/>
    </source>
</evidence>
<feature type="non-terminal residue" evidence="1">
    <location>
        <position position="1"/>
    </location>
</feature>
<reference evidence="2" key="1">
    <citation type="journal article" date="2015" name="PLoS Genet.">
        <title>The dynamic genome and transcriptome of the human fungal pathogen Blastomyces and close relative Emmonsia.</title>
        <authorList>
            <person name="Munoz J.F."/>
            <person name="Gauthier G.M."/>
            <person name="Desjardins C.A."/>
            <person name="Gallo J.E."/>
            <person name="Holder J."/>
            <person name="Sullivan T.D."/>
            <person name="Marty A.J."/>
            <person name="Carmen J.C."/>
            <person name="Chen Z."/>
            <person name="Ding L."/>
            <person name="Gujja S."/>
            <person name="Magrini V."/>
            <person name="Misas E."/>
            <person name="Mitreva M."/>
            <person name="Priest M."/>
            <person name="Saif S."/>
            <person name="Whiston E.A."/>
            <person name="Young S."/>
            <person name="Zeng Q."/>
            <person name="Goldman W.E."/>
            <person name="Mardis E.R."/>
            <person name="Taylor J.W."/>
            <person name="McEwen J.G."/>
            <person name="Clay O.K."/>
            <person name="Klein B.S."/>
            <person name="Cuomo C.A."/>
        </authorList>
    </citation>
    <scope>NUCLEOTIDE SEQUENCE [LARGE SCALE GENOMIC DNA]</scope>
    <source>
        <strain evidence="2">UAMH 139</strain>
    </source>
</reference>
<protein>
    <submittedName>
        <fullName evidence="1">Uncharacterized protein</fullName>
    </submittedName>
</protein>